<feature type="compositionally biased region" description="Pro residues" evidence="1">
    <location>
        <begin position="53"/>
        <end position="68"/>
    </location>
</feature>
<gene>
    <name evidence="2" type="ORF">AB1Y20_015885</name>
</gene>
<feature type="region of interest" description="Disordered" evidence="1">
    <location>
        <begin position="115"/>
        <end position="178"/>
    </location>
</feature>
<sequence length="301" mass="30483">MTEPLADALVPPTGRLLPSTAPLLTSFVHFSLAELEARLDALPPDKRAFLPRAAPPPRADPPPSPPAPSAAKCAPQAIRLLDACALPAPLPLRASDAAALASHGVAPLAVARAPRARGGLSPPHEPGGGGGGGGAIFAPPSLRRWRAARVEPAPPEEASGRRGVARRGSGGSSVALGMTVDQRLSGAVRTAWGGGEGKGVARRRASRSAGSGLGVLRGERGACSGDLGLPRSKASGRATADALGSGRCRGVASARCAPLETQGGSPTVDEKLTRCWMAEAERSPLASAKRDRGENLANLEL</sequence>
<proteinExistence type="predicted"/>
<feature type="compositionally biased region" description="Low complexity" evidence="1">
    <location>
        <begin position="207"/>
        <end position="216"/>
    </location>
</feature>
<name>A0AB34K2R4_PRYPA</name>
<dbReference type="EMBL" id="JBGBPQ010000003">
    <property type="protein sequence ID" value="KAL1527206.1"/>
    <property type="molecule type" value="Genomic_DNA"/>
</dbReference>
<evidence type="ECO:0000313" key="2">
    <source>
        <dbReference type="EMBL" id="KAL1527206.1"/>
    </source>
</evidence>
<feature type="region of interest" description="Disordered" evidence="1">
    <location>
        <begin position="47"/>
        <end position="72"/>
    </location>
</feature>
<reference evidence="2 3" key="1">
    <citation type="journal article" date="2024" name="Science">
        <title>Giant polyketide synthase enzymes in the biosynthesis of giant marine polyether toxins.</title>
        <authorList>
            <person name="Fallon T.R."/>
            <person name="Shende V.V."/>
            <person name="Wierzbicki I.H."/>
            <person name="Pendleton A.L."/>
            <person name="Watervoot N.F."/>
            <person name="Auber R.P."/>
            <person name="Gonzalez D.J."/>
            <person name="Wisecaver J.H."/>
            <person name="Moore B.S."/>
        </authorList>
    </citation>
    <scope>NUCLEOTIDE SEQUENCE [LARGE SCALE GENOMIC DNA]</scope>
    <source>
        <strain evidence="2 3">12B1</strain>
    </source>
</reference>
<dbReference type="AlphaFoldDB" id="A0AB34K2R4"/>
<evidence type="ECO:0000313" key="3">
    <source>
        <dbReference type="Proteomes" id="UP001515480"/>
    </source>
</evidence>
<dbReference type="Proteomes" id="UP001515480">
    <property type="component" value="Unassembled WGS sequence"/>
</dbReference>
<evidence type="ECO:0000256" key="1">
    <source>
        <dbReference type="SAM" id="MobiDB-lite"/>
    </source>
</evidence>
<protein>
    <submittedName>
        <fullName evidence="2">Uncharacterized protein</fullName>
    </submittedName>
</protein>
<comment type="caution">
    <text evidence="2">The sequence shown here is derived from an EMBL/GenBank/DDBJ whole genome shotgun (WGS) entry which is preliminary data.</text>
</comment>
<feature type="compositionally biased region" description="Gly residues" evidence="1">
    <location>
        <begin position="126"/>
        <end position="135"/>
    </location>
</feature>
<feature type="region of interest" description="Disordered" evidence="1">
    <location>
        <begin position="190"/>
        <end position="217"/>
    </location>
</feature>
<accession>A0AB34K2R4</accession>
<organism evidence="2 3">
    <name type="scientific">Prymnesium parvum</name>
    <name type="common">Toxic golden alga</name>
    <dbReference type="NCBI Taxonomy" id="97485"/>
    <lineage>
        <taxon>Eukaryota</taxon>
        <taxon>Haptista</taxon>
        <taxon>Haptophyta</taxon>
        <taxon>Prymnesiophyceae</taxon>
        <taxon>Prymnesiales</taxon>
        <taxon>Prymnesiaceae</taxon>
        <taxon>Prymnesium</taxon>
    </lineage>
</organism>
<keyword evidence="3" id="KW-1185">Reference proteome</keyword>